<name>A0A967EY93_9PROT</name>
<dbReference type="EMBL" id="JAAQPH010000009">
    <property type="protein sequence ID" value="NIA69560.1"/>
    <property type="molecule type" value="Genomic_DNA"/>
</dbReference>
<evidence type="ECO:0000313" key="2">
    <source>
        <dbReference type="EMBL" id="NIA69560.1"/>
    </source>
</evidence>
<sequence>MVDSPEKVSFLDRPLARVCAVGIALLMVAVLGWMHRDDILPSPEGAAPAADDPVARCLAERSGDIDRMVAEGTITAEQAQLFKGRAEALCQAQQGGGSGPPPQ</sequence>
<reference evidence="2" key="1">
    <citation type="submission" date="2020-03" db="EMBL/GenBank/DDBJ databases">
        <title>Genome of Pelagibius litoralis DSM 21314T.</title>
        <authorList>
            <person name="Wang G."/>
        </authorList>
    </citation>
    <scope>NUCLEOTIDE SEQUENCE</scope>
    <source>
        <strain evidence="2">DSM 21314</strain>
    </source>
</reference>
<gene>
    <name evidence="2" type="ORF">HBA54_13240</name>
</gene>
<dbReference type="Proteomes" id="UP000761264">
    <property type="component" value="Unassembled WGS sequence"/>
</dbReference>
<keyword evidence="1" id="KW-1133">Transmembrane helix</keyword>
<protein>
    <submittedName>
        <fullName evidence="2">Uncharacterized protein</fullName>
    </submittedName>
</protein>
<organism evidence="2 3">
    <name type="scientific">Pelagibius litoralis</name>
    <dbReference type="NCBI Taxonomy" id="374515"/>
    <lineage>
        <taxon>Bacteria</taxon>
        <taxon>Pseudomonadati</taxon>
        <taxon>Pseudomonadota</taxon>
        <taxon>Alphaproteobacteria</taxon>
        <taxon>Rhodospirillales</taxon>
        <taxon>Rhodovibrionaceae</taxon>
        <taxon>Pelagibius</taxon>
    </lineage>
</organism>
<feature type="transmembrane region" description="Helical" evidence="1">
    <location>
        <begin position="15"/>
        <end position="34"/>
    </location>
</feature>
<proteinExistence type="predicted"/>
<dbReference type="RefSeq" id="WP_167225282.1">
    <property type="nucleotide sequence ID" value="NZ_JAAQPH010000009.1"/>
</dbReference>
<comment type="caution">
    <text evidence="2">The sequence shown here is derived from an EMBL/GenBank/DDBJ whole genome shotgun (WGS) entry which is preliminary data.</text>
</comment>
<keyword evidence="1" id="KW-0472">Membrane</keyword>
<keyword evidence="1" id="KW-0812">Transmembrane</keyword>
<accession>A0A967EY93</accession>
<dbReference type="AlphaFoldDB" id="A0A967EY93"/>
<evidence type="ECO:0000256" key="1">
    <source>
        <dbReference type="SAM" id="Phobius"/>
    </source>
</evidence>
<evidence type="ECO:0000313" key="3">
    <source>
        <dbReference type="Proteomes" id="UP000761264"/>
    </source>
</evidence>
<keyword evidence="3" id="KW-1185">Reference proteome</keyword>